<dbReference type="Pfam" id="PF07721">
    <property type="entry name" value="TPR_4"/>
    <property type="match status" value="2"/>
</dbReference>
<evidence type="ECO:0000313" key="1">
    <source>
        <dbReference type="EMBL" id="MFA1558045.1"/>
    </source>
</evidence>
<dbReference type="InterPro" id="IPR011717">
    <property type="entry name" value="TPR-4"/>
</dbReference>
<keyword evidence="2" id="KW-1185">Reference proteome</keyword>
<reference evidence="1 2" key="1">
    <citation type="submission" date="2023-11" db="EMBL/GenBank/DDBJ databases">
        <title>Actinomadura monticuli sp. nov., isolated from volcanic ash.</title>
        <authorList>
            <person name="Lee S.D."/>
            <person name="Yang H."/>
            <person name="Kim I.S."/>
        </authorList>
    </citation>
    <scope>NUCLEOTIDE SEQUENCE [LARGE SCALE GENOMIC DNA]</scope>
    <source>
        <strain evidence="1 2">DSM 45346</strain>
    </source>
</reference>
<evidence type="ECO:0008006" key="3">
    <source>
        <dbReference type="Google" id="ProtNLM"/>
    </source>
</evidence>
<comment type="caution">
    <text evidence="1">The sequence shown here is derived from an EMBL/GenBank/DDBJ whole genome shotgun (WGS) entry which is preliminary data.</text>
</comment>
<proteinExistence type="predicted"/>
<evidence type="ECO:0000313" key="2">
    <source>
        <dbReference type="Proteomes" id="UP001569904"/>
    </source>
</evidence>
<dbReference type="Proteomes" id="UP001569904">
    <property type="component" value="Unassembled WGS sequence"/>
</dbReference>
<dbReference type="EMBL" id="JAXCEH010000026">
    <property type="protein sequence ID" value="MFA1558045.1"/>
    <property type="molecule type" value="Genomic_DNA"/>
</dbReference>
<accession>A0ABV4R7E6</accession>
<dbReference type="InterPro" id="IPR011990">
    <property type="entry name" value="TPR-like_helical_dom_sf"/>
</dbReference>
<dbReference type="SUPFAM" id="SSF48452">
    <property type="entry name" value="TPR-like"/>
    <property type="match status" value="1"/>
</dbReference>
<dbReference type="RefSeq" id="WP_371944924.1">
    <property type="nucleotide sequence ID" value="NZ_JAXCEH010000026.1"/>
</dbReference>
<organism evidence="1 2">
    <name type="scientific">Actinomadura chokoriensis</name>
    <dbReference type="NCBI Taxonomy" id="454156"/>
    <lineage>
        <taxon>Bacteria</taxon>
        <taxon>Bacillati</taxon>
        <taxon>Actinomycetota</taxon>
        <taxon>Actinomycetes</taxon>
        <taxon>Streptosporangiales</taxon>
        <taxon>Thermomonosporaceae</taxon>
        <taxon>Actinomadura</taxon>
    </lineage>
</organism>
<gene>
    <name evidence="1" type="ORF">SM436_30545</name>
</gene>
<protein>
    <recommendedName>
        <fullName evidence="3">LuxR family transcriptional regulator</fullName>
    </recommendedName>
</protein>
<sequence length="160" mass="17649">MPELAGSLCRQQFELFTSAQPLTARTARYALEPLVNLSRLLMRAGDPEAACNQLEELYRAVRSRESARIDGRELPLGELIGSGREHRDLCRWLWAVVLSDGVRALVTAGRWRQATAFAQQYRGVGRRLLDGRQATIIAQALAGDPEEALATVEQSTASEA</sequence>
<name>A0ABV4R7E6_9ACTN</name>